<dbReference type="KEGG" id="kdj:28967599"/>
<reference evidence="4" key="3">
    <citation type="submission" date="2024-02" db="EMBL/GenBank/DDBJ databases">
        <title>Comparative genomics of Cryptococcus and Kwoniella reveals pathogenesis evolution and contrasting modes of karyotype evolution via chromosome fusion or intercentromeric recombination.</title>
        <authorList>
            <person name="Coelho M.A."/>
            <person name="David-Palma M."/>
            <person name="Shea T."/>
            <person name="Bowers K."/>
            <person name="McGinley-Smith S."/>
            <person name="Mohammad A.W."/>
            <person name="Gnirke A."/>
            <person name="Yurkov A.M."/>
            <person name="Nowrousian M."/>
            <person name="Sun S."/>
            <person name="Cuomo C.A."/>
            <person name="Heitman J."/>
        </authorList>
    </citation>
    <scope>NUCLEOTIDE SEQUENCE</scope>
    <source>
        <strain evidence="4">CBS 10117</strain>
    </source>
</reference>
<evidence type="ECO:0000259" key="2">
    <source>
        <dbReference type="Pfam" id="PF21671"/>
    </source>
</evidence>
<dbReference type="GeneID" id="28967599"/>
<keyword evidence="5" id="KW-1185">Reference proteome</keyword>
<feature type="domain" description="Protein CPL1-like" evidence="2">
    <location>
        <begin position="201"/>
        <end position="265"/>
    </location>
</feature>
<dbReference type="STRING" id="1296121.A0A1A6A800"/>
<proteinExistence type="predicted"/>
<dbReference type="OrthoDB" id="2560787at2759"/>
<dbReference type="EMBL" id="KI894030">
    <property type="protein sequence ID" value="OBR86180.1"/>
    <property type="molecule type" value="Genomic_DNA"/>
</dbReference>
<dbReference type="InterPro" id="IPR038955">
    <property type="entry name" value="PriA/CPL1_fungi"/>
</dbReference>
<accession>A0A1A6A800</accession>
<reference evidence="3" key="1">
    <citation type="submission" date="2013-07" db="EMBL/GenBank/DDBJ databases">
        <title>The Genome Sequence of Cryptococcus dejecticola CBS10117.</title>
        <authorList>
            <consortium name="The Broad Institute Genome Sequencing Platform"/>
            <person name="Cuomo C."/>
            <person name="Litvintseva A."/>
            <person name="Chen Y."/>
            <person name="Heitman J."/>
            <person name="Sun S."/>
            <person name="Springer D."/>
            <person name="Dromer F."/>
            <person name="Young S.K."/>
            <person name="Zeng Q."/>
            <person name="Gargeya S."/>
            <person name="Fitzgerald M."/>
            <person name="Abouelleil A."/>
            <person name="Alvarado L."/>
            <person name="Berlin A.M."/>
            <person name="Chapman S.B."/>
            <person name="Dewar J."/>
            <person name="Goldberg J."/>
            <person name="Griggs A."/>
            <person name="Gujja S."/>
            <person name="Hansen M."/>
            <person name="Howarth C."/>
            <person name="Imamovic A."/>
            <person name="Larimer J."/>
            <person name="McCowan C."/>
            <person name="Murphy C."/>
            <person name="Pearson M."/>
            <person name="Priest M."/>
            <person name="Roberts A."/>
            <person name="Saif S."/>
            <person name="Shea T."/>
            <person name="Sykes S."/>
            <person name="Wortman J."/>
            <person name="Nusbaum C."/>
            <person name="Birren B."/>
        </authorList>
    </citation>
    <scope>NUCLEOTIDE SEQUENCE [LARGE SCALE GENOMIC DNA]</scope>
    <source>
        <strain evidence="3">CBS 10117</strain>
    </source>
</reference>
<organism evidence="3">
    <name type="scientific">Kwoniella dejecticola CBS 10117</name>
    <dbReference type="NCBI Taxonomy" id="1296121"/>
    <lineage>
        <taxon>Eukaryota</taxon>
        <taxon>Fungi</taxon>
        <taxon>Dikarya</taxon>
        <taxon>Basidiomycota</taxon>
        <taxon>Agaricomycotina</taxon>
        <taxon>Tremellomycetes</taxon>
        <taxon>Tremellales</taxon>
        <taxon>Cryptococcaceae</taxon>
        <taxon>Kwoniella</taxon>
    </lineage>
</organism>
<dbReference type="VEuPathDB" id="FungiDB:I303_03900"/>
<dbReference type="Pfam" id="PF21671">
    <property type="entry name" value="CPL1-like"/>
    <property type="match status" value="1"/>
</dbReference>
<evidence type="ECO:0000256" key="1">
    <source>
        <dbReference type="SAM" id="SignalP"/>
    </source>
</evidence>
<dbReference type="InterPro" id="IPR048661">
    <property type="entry name" value="CPL1-like"/>
</dbReference>
<feature type="chain" id="PRO_5008342190" description="Protein CPL1-like domain-containing protein" evidence="1">
    <location>
        <begin position="21"/>
        <end position="273"/>
    </location>
</feature>
<dbReference type="Proteomes" id="UP000078595">
    <property type="component" value="Chromosome 4"/>
</dbReference>
<dbReference type="EMBL" id="CP144533">
    <property type="protein sequence ID" value="WWC61300.1"/>
    <property type="molecule type" value="Genomic_DNA"/>
</dbReference>
<evidence type="ECO:0000313" key="4">
    <source>
        <dbReference type="EMBL" id="WWC61300.1"/>
    </source>
</evidence>
<evidence type="ECO:0000313" key="5">
    <source>
        <dbReference type="Proteomes" id="UP000078595"/>
    </source>
</evidence>
<feature type="signal peptide" evidence="1">
    <location>
        <begin position="1"/>
        <end position="20"/>
    </location>
</feature>
<name>A0A1A6A800_9TREE</name>
<protein>
    <recommendedName>
        <fullName evidence="2">Protein CPL1-like domain-containing protein</fullName>
    </recommendedName>
</protein>
<keyword evidence="1" id="KW-0732">Signal</keyword>
<dbReference type="RefSeq" id="XP_018264022.1">
    <property type="nucleotide sequence ID" value="XM_018407214.1"/>
</dbReference>
<gene>
    <name evidence="3" type="ORF">I303_03900</name>
    <name evidence="4" type="ORF">I303_103881</name>
</gene>
<sequence>MLPTIVVFALATLIPVVVDAQAYVGCFNPDVIEDVPGDRVLIDLNESKCVCSVLPPSGDELHPAYFSEGFPYPYWSVTLTRPFGDYQWSGCWVLPPGIGQWANVASFAQCFEECVTSDQSLAYTQYVGETVQCICTNSYPPIDLPLQCAQETPFLYYRNVQPSSFVKRQLRSRLARDDQMVLGHCPKGLTACNTAQDGLHYECIDIDSEIESCGACLYGEYGVENIKDQENKGVDCTTLPGVLLGGVTCNAGRCVASLCDDAHRLELGTCLAK</sequence>
<dbReference type="PANTHER" id="PTHR35192:SF2">
    <property type="entry name" value="APPLE DOMAIN-CONTAINING PROTEIN"/>
    <property type="match status" value="1"/>
</dbReference>
<evidence type="ECO:0000313" key="3">
    <source>
        <dbReference type="EMBL" id="OBR86180.1"/>
    </source>
</evidence>
<reference evidence="4" key="2">
    <citation type="submission" date="2013-07" db="EMBL/GenBank/DDBJ databases">
        <authorList>
            <consortium name="The Broad Institute Genome Sequencing Platform"/>
            <person name="Cuomo C."/>
            <person name="Litvintseva A."/>
            <person name="Chen Y."/>
            <person name="Heitman J."/>
            <person name="Sun S."/>
            <person name="Springer D."/>
            <person name="Dromer F."/>
            <person name="Young S.K."/>
            <person name="Zeng Q."/>
            <person name="Gargeya S."/>
            <person name="Fitzgerald M."/>
            <person name="Abouelleil A."/>
            <person name="Alvarado L."/>
            <person name="Berlin A.M."/>
            <person name="Chapman S.B."/>
            <person name="Dewar J."/>
            <person name="Goldberg J."/>
            <person name="Griggs A."/>
            <person name="Gujja S."/>
            <person name="Hansen M."/>
            <person name="Howarth C."/>
            <person name="Imamovic A."/>
            <person name="Larimer J."/>
            <person name="McCowan C."/>
            <person name="Murphy C."/>
            <person name="Pearson M."/>
            <person name="Priest M."/>
            <person name="Roberts A."/>
            <person name="Saif S."/>
            <person name="Shea T."/>
            <person name="Sykes S."/>
            <person name="Wortman J."/>
            <person name="Nusbaum C."/>
            <person name="Birren B."/>
        </authorList>
    </citation>
    <scope>NUCLEOTIDE SEQUENCE</scope>
    <source>
        <strain evidence="4">CBS 10117</strain>
    </source>
</reference>
<dbReference type="AlphaFoldDB" id="A0A1A6A800"/>
<dbReference type="PANTHER" id="PTHR35192">
    <property type="entry name" value="PROTEIN, PUTATIVE-RELATED"/>
    <property type="match status" value="1"/>
</dbReference>